<evidence type="ECO:0000256" key="1">
    <source>
        <dbReference type="SAM" id="MobiDB-lite"/>
    </source>
</evidence>
<evidence type="ECO:0000256" key="2">
    <source>
        <dbReference type="SAM" id="Phobius"/>
    </source>
</evidence>
<name>A0A8S4SLX2_9NEOP</name>
<organism evidence="3 4">
    <name type="scientific">Pararge aegeria aegeria</name>
    <dbReference type="NCBI Taxonomy" id="348720"/>
    <lineage>
        <taxon>Eukaryota</taxon>
        <taxon>Metazoa</taxon>
        <taxon>Ecdysozoa</taxon>
        <taxon>Arthropoda</taxon>
        <taxon>Hexapoda</taxon>
        <taxon>Insecta</taxon>
        <taxon>Pterygota</taxon>
        <taxon>Neoptera</taxon>
        <taxon>Endopterygota</taxon>
        <taxon>Lepidoptera</taxon>
        <taxon>Glossata</taxon>
        <taxon>Ditrysia</taxon>
        <taxon>Papilionoidea</taxon>
        <taxon>Nymphalidae</taxon>
        <taxon>Satyrinae</taxon>
        <taxon>Satyrini</taxon>
        <taxon>Parargina</taxon>
        <taxon>Pararge</taxon>
    </lineage>
</organism>
<accession>A0A8S4SLX2</accession>
<gene>
    <name evidence="3" type="primary">jg16888</name>
    <name evidence="3" type="ORF">PAEG_LOCUS26812</name>
</gene>
<dbReference type="AlphaFoldDB" id="A0A8S4SLX2"/>
<dbReference type="EMBL" id="CAKXAJ010026436">
    <property type="protein sequence ID" value="CAH2268458.1"/>
    <property type="molecule type" value="Genomic_DNA"/>
</dbReference>
<evidence type="ECO:0000313" key="4">
    <source>
        <dbReference type="Proteomes" id="UP000838756"/>
    </source>
</evidence>
<comment type="caution">
    <text evidence="3">The sequence shown here is derived from an EMBL/GenBank/DDBJ whole genome shotgun (WGS) entry which is preliminary data.</text>
</comment>
<feature type="region of interest" description="Disordered" evidence="1">
    <location>
        <begin position="97"/>
        <end position="119"/>
    </location>
</feature>
<sequence length="119" mass="13601">MSNTLNTNPLEAELFVTELVLTSTTTVLISATKQYCCNAVFPGRGCQSSDNYISIARKIRIQGIVYAIFFNMVIHTYTHNMIYISFQNFLSLSHIPMNSEEDSSSPSRHRRQLVDFRSR</sequence>
<proteinExistence type="predicted"/>
<keyword evidence="2" id="KW-1133">Transmembrane helix</keyword>
<reference evidence="3" key="1">
    <citation type="submission" date="2022-03" db="EMBL/GenBank/DDBJ databases">
        <authorList>
            <person name="Lindestad O."/>
        </authorList>
    </citation>
    <scope>NUCLEOTIDE SEQUENCE</scope>
</reference>
<evidence type="ECO:0000313" key="3">
    <source>
        <dbReference type="EMBL" id="CAH2268458.1"/>
    </source>
</evidence>
<feature type="transmembrane region" description="Helical" evidence="2">
    <location>
        <begin position="64"/>
        <end position="86"/>
    </location>
</feature>
<keyword evidence="2" id="KW-0472">Membrane</keyword>
<keyword evidence="2" id="KW-0812">Transmembrane</keyword>
<keyword evidence="4" id="KW-1185">Reference proteome</keyword>
<protein>
    <submittedName>
        <fullName evidence="3">Jg16888 protein</fullName>
    </submittedName>
</protein>
<dbReference type="Proteomes" id="UP000838756">
    <property type="component" value="Unassembled WGS sequence"/>
</dbReference>